<gene>
    <name evidence="11" type="ORF">V6668_30045</name>
</gene>
<feature type="transmembrane region" description="Helical" evidence="9">
    <location>
        <begin position="175"/>
        <end position="194"/>
    </location>
</feature>
<dbReference type="InterPro" id="IPR003594">
    <property type="entry name" value="HATPase_dom"/>
</dbReference>
<dbReference type="InterPro" id="IPR005467">
    <property type="entry name" value="His_kinase_dom"/>
</dbReference>
<keyword evidence="5" id="KW-0547">Nucleotide-binding</keyword>
<evidence type="ECO:0000256" key="7">
    <source>
        <dbReference type="ARBA" id="ARBA00022840"/>
    </source>
</evidence>
<evidence type="ECO:0000256" key="3">
    <source>
        <dbReference type="ARBA" id="ARBA00022553"/>
    </source>
</evidence>
<dbReference type="SMART" id="SM00388">
    <property type="entry name" value="HisKA"/>
    <property type="match status" value="1"/>
</dbReference>
<dbReference type="InterPro" id="IPR050736">
    <property type="entry name" value="Sensor_HK_Regulatory"/>
</dbReference>
<evidence type="ECO:0000256" key="2">
    <source>
        <dbReference type="ARBA" id="ARBA00012438"/>
    </source>
</evidence>
<keyword evidence="6" id="KW-0418">Kinase</keyword>
<accession>A0ABD8ASP3</accession>
<dbReference type="InterPro" id="IPR031621">
    <property type="entry name" value="HisKA_7TM"/>
</dbReference>
<organism evidence="11 12">
    <name type="scientific">Paenibacillus amylolyticus</name>
    <dbReference type="NCBI Taxonomy" id="1451"/>
    <lineage>
        <taxon>Bacteria</taxon>
        <taxon>Bacillati</taxon>
        <taxon>Bacillota</taxon>
        <taxon>Bacilli</taxon>
        <taxon>Bacillales</taxon>
        <taxon>Paenibacillaceae</taxon>
        <taxon>Paenibacillus</taxon>
    </lineage>
</organism>
<dbReference type="CDD" id="cd00082">
    <property type="entry name" value="HisKA"/>
    <property type="match status" value="1"/>
</dbReference>
<dbReference type="EMBL" id="CP145892">
    <property type="protein sequence ID" value="WWP20602.1"/>
    <property type="molecule type" value="Genomic_DNA"/>
</dbReference>
<dbReference type="InterPro" id="IPR036890">
    <property type="entry name" value="HATPase_C_sf"/>
</dbReference>
<dbReference type="Gene3D" id="3.30.450.20">
    <property type="entry name" value="PAS domain"/>
    <property type="match status" value="1"/>
</dbReference>
<evidence type="ECO:0000256" key="8">
    <source>
        <dbReference type="ARBA" id="ARBA00023012"/>
    </source>
</evidence>
<feature type="transmembrane region" description="Helical" evidence="9">
    <location>
        <begin position="143"/>
        <end position="163"/>
    </location>
</feature>
<keyword evidence="4" id="KW-0808">Transferase</keyword>
<feature type="transmembrane region" description="Helical" evidence="9">
    <location>
        <begin position="72"/>
        <end position="88"/>
    </location>
</feature>
<keyword evidence="9" id="KW-0812">Transmembrane</keyword>
<feature type="transmembrane region" description="Helical" evidence="9">
    <location>
        <begin position="32"/>
        <end position="52"/>
    </location>
</feature>
<name>A0ABD8ASP3_PAEAM</name>
<keyword evidence="7 11" id="KW-0067">ATP-binding</keyword>
<dbReference type="GO" id="GO:0005524">
    <property type="term" value="F:ATP binding"/>
    <property type="evidence" value="ECO:0007669"/>
    <property type="project" value="UniProtKB-KW"/>
</dbReference>
<dbReference type="InterPro" id="IPR003661">
    <property type="entry name" value="HisK_dim/P_dom"/>
</dbReference>
<feature type="transmembrane region" description="Helical" evidence="9">
    <location>
        <begin position="6"/>
        <end position="25"/>
    </location>
</feature>
<dbReference type="Pfam" id="PF16927">
    <property type="entry name" value="HisKA_7TM"/>
    <property type="match status" value="1"/>
</dbReference>
<dbReference type="Gene3D" id="3.30.565.10">
    <property type="entry name" value="Histidine kinase-like ATPase, C-terminal domain"/>
    <property type="match status" value="1"/>
</dbReference>
<keyword evidence="9" id="KW-1133">Transmembrane helix</keyword>
<dbReference type="GeneID" id="93479808"/>
<evidence type="ECO:0000313" key="11">
    <source>
        <dbReference type="EMBL" id="WWP20602.1"/>
    </source>
</evidence>
<feature type="transmembrane region" description="Helical" evidence="9">
    <location>
        <begin position="200"/>
        <end position="222"/>
    </location>
</feature>
<evidence type="ECO:0000256" key="4">
    <source>
        <dbReference type="ARBA" id="ARBA00022679"/>
    </source>
</evidence>
<dbReference type="GO" id="GO:0000160">
    <property type="term" value="P:phosphorelay signal transduction system"/>
    <property type="evidence" value="ECO:0007669"/>
    <property type="project" value="UniProtKB-KW"/>
</dbReference>
<dbReference type="SUPFAM" id="SSF47384">
    <property type="entry name" value="Homodimeric domain of signal transducing histidine kinase"/>
    <property type="match status" value="1"/>
</dbReference>
<proteinExistence type="predicted"/>
<dbReference type="Pfam" id="PF02518">
    <property type="entry name" value="HATPase_c"/>
    <property type="match status" value="1"/>
</dbReference>
<dbReference type="EC" id="2.7.13.3" evidence="2"/>
<dbReference type="InterPro" id="IPR036097">
    <property type="entry name" value="HisK_dim/P_sf"/>
</dbReference>
<keyword evidence="8" id="KW-0902">Two-component regulatory system</keyword>
<dbReference type="GO" id="GO:0004673">
    <property type="term" value="F:protein histidine kinase activity"/>
    <property type="evidence" value="ECO:0007669"/>
    <property type="project" value="UniProtKB-EC"/>
</dbReference>
<dbReference type="PROSITE" id="PS50109">
    <property type="entry name" value="HIS_KIN"/>
    <property type="match status" value="1"/>
</dbReference>
<evidence type="ECO:0000313" key="12">
    <source>
        <dbReference type="Proteomes" id="UP001364764"/>
    </source>
</evidence>
<evidence type="ECO:0000256" key="5">
    <source>
        <dbReference type="ARBA" id="ARBA00022741"/>
    </source>
</evidence>
<dbReference type="PANTHER" id="PTHR43711:SF1">
    <property type="entry name" value="HISTIDINE KINASE 1"/>
    <property type="match status" value="1"/>
</dbReference>
<dbReference type="PRINTS" id="PR00344">
    <property type="entry name" value="BCTRLSENSOR"/>
</dbReference>
<evidence type="ECO:0000256" key="6">
    <source>
        <dbReference type="ARBA" id="ARBA00022777"/>
    </source>
</evidence>
<dbReference type="RefSeq" id="WP_338707414.1">
    <property type="nucleotide sequence ID" value="NZ_CP145892.1"/>
</dbReference>
<feature type="domain" description="Histidine kinase" evidence="10">
    <location>
        <begin position="357"/>
        <end position="574"/>
    </location>
</feature>
<dbReference type="CDD" id="cd00075">
    <property type="entry name" value="HATPase"/>
    <property type="match status" value="1"/>
</dbReference>
<comment type="catalytic activity">
    <reaction evidence="1">
        <text>ATP + protein L-histidine = ADP + protein N-phospho-L-histidine.</text>
        <dbReference type="EC" id="2.7.13.3"/>
    </reaction>
</comment>
<dbReference type="SUPFAM" id="SSF55874">
    <property type="entry name" value="ATPase domain of HSP90 chaperone/DNA topoisomerase II/histidine kinase"/>
    <property type="match status" value="1"/>
</dbReference>
<dbReference type="Proteomes" id="UP001364764">
    <property type="component" value="Chromosome"/>
</dbReference>
<dbReference type="AlphaFoldDB" id="A0ABD8ASP3"/>
<protein>
    <recommendedName>
        <fullName evidence="2">histidine kinase</fullName>
        <ecNumber evidence="2">2.7.13.3</ecNumber>
    </recommendedName>
</protein>
<evidence type="ECO:0000259" key="10">
    <source>
        <dbReference type="PROSITE" id="PS50109"/>
    </source>
</evidence>
<evidence type="ECO:0000256" key="1">
    <source>
        <dbReference type="ARBA" id="ARBA00000085"/>
    </source>
</evidence>
<reference evidence="11 12" key="1">
    <citation type="submission" date="2024-02" db="EMBL/GenBank/DDBJ databases">
        <title>Complete sequences of two Paenibacillus sp. strains and one Lysinibacillus strain isolated from the environment on STAA medium highlight biotechnological potential.</title>
        <authorList>
            <person name="Attere S.A."/>
            <person name="Piche L.C."/>
            <person name="Intertaglia L."/>
            <person name="Lami R."/>
            <person name="Charette S.J."/>
            <person name="Vincent A.T."/>
        </authorList>
    </citation>
    <scope>NUCLEOTIDE SEQUENCE [LARGE SCALE GENOMIC DNA]</scope>
    <source>
        <strain evidence="11 12">Y5S-7</strain>
    </source>
</reference>
<keyword evidence="9" id="KW-0472">Membrane</keyword>
<dbReference type="PANTHER" id="PTHR43711">
    <property type="entry name" value="TWO-COMPONENT HISTIDINE KINASE"/>
    <property type="match status" value="1"/>
</dbReference>
<dbReference type="SMART" id="SM00387">
    <property type="entry name" value="HATPase_c"/>
    <property type="match status" value="1"/>
</dbReference>
<dbReference type="InterPro" id="IPR004358">
    <property type="entry name" value="Sig_transdc_His_kin-like_C"/>
</dbReference>
<evidence type="ECO:0000256" key="9">
    <source>
        <dbReference type="SAM" id="Phobius"/>
    </source>
</evidence>
<feature type="transmembrane region" description="Helical" evidence="9">
    <location>
        <begin position="100"/>
        <end position="123"/>
    </location>
</feature>
<sequence length="576" mass="65833">MNSTVELILMIVSLIMTGIILLTVYGFRRERGVIYLVGLIVCRMMYSSSIILERHSDVFMTKLIFRNIQNTTQNVMVPFLILFVYHLVGRDKLLKTQWKILLFAVFVSWSLLMWLDPNLHFIYLTIELYNGHLVTTKTLYSRAFSLICYSAVVICLYYLFQYVRNIRSDYRKPGMWVLLLATLPFVLEIIKFVKPEWSSWLLPLTVYCGSTGTIMLVIILRIKFFSTVPIARNIVLDTLQESIVIVNGSGKVIDNNNRASQWFSELGYTNISGRNISEILASWPEWYKLSKSMQPGSVEIDKWLDGERKIYSVNVYPLYTLGKAQGNISLIFDITEKQRHLEQMAQLNQLKDQLVTIISHDIRSPLALQFQLVELLEADRQSFAADHQEIIEQLGDQIRNALGMANNLLEWFRSQVEDMTLRPELLELSEVVEDCCHMLHIKSESKHISVMNKIAIGTHVYADRETVGLIIRNLLTNAIKFSELGGLIEVYAQLSGDMVIVSVRDNGVGMEEERVRQLFNEKQLNSMAGTLGEKGAGLGLLVSRQFVQLSGGDMWAESTVQQGSVFHFTLRGGTER</sequence>
<dbReference type="Gene3D" id="1.10.287.130">
    <property type="match status" value="1"/>
</dbReference>
<keyword evidence="3" id="KW-0597">Phosphoprotein</keyword>